<feature type="transmembrane region" description="Helical" evidence="8">
    <location>
        <begin position="373"/>
        <end position="393"/>
    </location>
</feature>
<dbReference type="EMBL" id="AM406670">
    <property type="protein sequence ID" value="CAL93419.1"/>
    <property type="molecule type" value="Genomic_DNA"/>
</dbReference>
<dbReference type="eggNOG" id="COG1459">
    <property type="taxonomic scope" value="Bacteria"/>
</dbReference>
<dbReference type="HOGENOM" id="CLU_035032_0_1_4"/>
<evidence type="ECO:0000256" key="4">
    <source>
        <dbReference type="ARBA" id="ARBA00022519"/>
    </source>
</evidence>
<evidence type="ECO:0000256" key="6">
    <source>
        <dbReference type="ARBA" id="ARBA00022989"/>
    </source>
</evidence>
<sequence length="401" mass="42621">MSRLQAHAYRAVNGDGRRVRGRAHALHLNDLEARLATRGLTLIHGEVARRSLRPQPRLPARELGAFCAQLAHLLEAGIPLVEALRDLGEGNATPAARPWDDIATALEGGDTLSDACAARADLFDEVFVSLLRAGEQAGRLPAVLHHLAATLERSAQVAAHLRRMSIYPAFVLAVLAVAAGTALVFVVPQLSSLFRSLGETLPWQTRALLSLSDLVLRHGAWATVVAILCLAGLRLALLRSIAFRLQVHAALLRLPVVGGLWHTALLARVCQVLAVSYEAGVPIVAAVTAAAGTAGNLVVRTGLEQVADDIAAGADLSGALASTRVFPPRVTRMLRAGEHSGTLDRALRHAGAFYERELQEGVARLQAAVEPALTVLLGLLMLWIMSAILGPIYDVLGKLPL</sequence>
<organism evidence="10 11">
    <name type="scientific">Azoarcus sp. (strain BH72)</name>
    <dbReference type="NCBI Taxonomy" id="418699"/>
    <lineage>
        <taxon>Bacteria</taxon>
        <taxon>Pseudomonadati</taxon>
        <taxon>Pseudomonadota</taxon>
        <taxon>Betaproteobacteria</taxon>
        <taxon>Rhodocyclales</taxon>
        <taxon>Zoogloeaceae</taxon>
        <taxon>Azoarcus</taxon>
    </lineage>
</organism>
<feature type="domain" description="Type II secretion system protein GspF" evidence="9">
    <location>
        <begin position="270"/>
        <end position="390"/>
    </location>
</feature>
<evidence type="ECO:0000259" key="9">
    <source>
        <dbReference type="Pfam" id="PF00482"/>
    </source>
</evidence>
<reference evidence="10 11" key="1">
    <citation type="journal article" date="2006" name="Nat. Biotechnol.">
        <title>Complete genome of the mutualistic, N2-fixing grass endophyte Azoarcus sp. strain BH72.</title>
        <authorList>
            <person name="Krause A."/>
            <person name="Ramakumar A."/>
            <person name="Bartels D."/>
            <person name="Battistoni F."/>
            <person name="Bekel T."/>
            <person name="Boch J."/>
            <person name="Boehm M."/>
            <person name="Friedrich F."/>
            <person name="Hurek T."/>
            <person name="Krause L."/>
            <person name="Linke B."/>
            <person name="McHardy A.C."/>
            <person name="Sarkar A."/>
            <person name="Schneiker S."/>
            <person name="Syed A.A."/>
            <person name="Thauer R."/>
            <person name="Vorhoelter F.-J."/>
            <person name="Weidner S."/>
            <person name="Puehler A."/>
            <person name="Reinhold-Hurek B."/>
            <person name="Kaiser O."/>
            <person name="Goesmann A."/>
        </authorList>
    </citation>
    <scope>NUCLEOTIDE SEQUENCE [LARGE SCALE GENOMIC DNA]</scope>
    <source>
        <strain evidence="10 11">BH72</strain>
    </source>
</reference>
<evidence type="ECO:0000256" key="2">
    <source>
        <dbReference type="ARBA" id="ARBA00005745"/>
    </source>
</evidence>
<dbReference type="PANTHER" id="PTHR30012:SF0">
    <property type="entry name" value="TYPE II SECRETION SYSTEM PROTEIN F-RELATED"/>
    <property type="match status" value="1"/>
</dbReference>
<dbReference type="InterPro" id="IPR003004">
    <property type="entry name" value="GspF/PilC"/>
</dbReference>
<keyword evidence="11" id="KW-1185">Reference proteome</keyword>
<evidence type="ECO:0000256" key="5">
    <source>
        <dbReference type="ARBA" id="ARBA00022692"/>
    </source>
</evidence>
<comment type="similarity">
    <text evidence="2">Belongs to the GSP F family.</text>
</comment>
<dbReference type="Gene3D" id="1.20.81.30">
    <property type="entry name" value="Type II secretion system (T2SS), domain F"/>
    <property type="match status" value="2"/>
</dbReference>
<evidence type="ECO:0000256" key="8">
    <source>
        <dbReference type="SAM" id="Phobius"/>
    </source>
</evidence>
<keyword evidence="7 8" id="KW-0472">Membrane</keyword>
<keyword evidence="3" id="KW-1003">Cell membrane</keyword>
<feature type="transmembrane region" description="Helical" evidence="8">
    <location>
        <begin position="218"/>
        <end position="237"/>
    </location>
</feature>
<dbReference type="KEGG" id="azo:azo0802"/>
<dbReference type="PRINTS" id="PR00812">
    <property type="entry name" value="BCTERIALGSPF"/>
</dbReference>
<dbReference type="AlphaFoldDB" id="A1K3L4"/>
<dbReference type="PANTHER" id="PTHR30012">
    <property type="entry name" value="GENERAL SECRETION PATHWAY PROTEIN"/>
    <property type="match status" value="1"/>
</dbReference>
<dbReference type="Proteomes" id="UP000002588">
    <property type="component" value="Chromosome"/>
</dbReference>
<dbReference type="RefSeq" id="WP_011764536.1">
    <property type="nucleotide sequence ID" value="NC_008702.1"/>
</dbReference>
<dbReference type="InterPro" id="IPR018076">
    <property type="entry name" value="T2SS_GspF_dom"/>
</dbReference>
<keyword evidence="6 8" id="KW-1133">Transmembrane helix</keyword>
<dbReference type="Pfam" id="PF00482">
    <property type="entry name" value="T2SSF"/>
    <property type="match status" value="2"/>
</dbReference>
<protein>
    <submittedName>
        <fullName evidence="10">General secretion pathway protein F</fullName>
    </submittedName>
</protein>
<dbReference type="InterPro" id="IPR042094">
    <property type="entry name" value="T2SS_GspF_sf"/>
</dbReference>
<proteinExistence type="inferred from homology"/>
<feature type="domain" description="Type II secretion system protein GspF" evidence="9">
    <location>
        <begin position="66"/>
        <end position="188"/>
    </location>
</feature>
<name>A1K3L4_AZOSB</name>
<feature type="transmembrane region" description="Helical" evidence="8">
    <location>
        <begin position="166"/>
        <end position="187"/>
    </location>
</feature>
<gene>
    <name evidence="10" type="primary">gspF1</name>
    <name evidence="10" type="ordered locus">azo0802</name>
</gene>
<dbReference type="STRING" id="62928.azo0802"/>
<evidence type="ECO:0000256" key="3">
    <source>
        <dbReference type="ARBA" id="ARBA00022475"/>
    </source>
</evidence>
<evidence type="ECO:0000313" key="10">
    <source>
        <dbReference type="EMBL" id="CAL93419.1"/>
    </source>
</evidence>
<accession>A1K3L4</accession>
<evidence type="ECO:0000256" key="7">
    <source>
        <dbReference type="ARBA" id="ARBA00023136"/>
    </source>
</evidence>
<keyword evidence="5 8" id="KW-0812">Transmembrane</keyword>
<evidence type="ECO:0000313" key="11">
    <source>
        <dbReference type="Proteomes" id="UP000002588"/>
    </source>
</evidence>
<keyword evidence="4" id="KW-0997">Cell inner membrane</keyword>
<comment type="subcellular location">
    <subcellularLocation>
        <location evidence="1">Cell inner membrane</location>
        <topology evidence="1">Multi-pass membrane protein</topology>
    </subcellularLocation>
</comment>
<dbReference type="GO" id="GO:0005886">
    <property type="term" value="C:plasma membrane"/>
    <property type="evidence" value="ECO:0007669"/>
    <property type="project" value="UniProtKB-SubCell"/>
</dbReference>
<evidence type="ECO:0000256" key="1">
    <source>
        <dbReference type="ARBA" id="ARBA00004429"/>
    </source>
</evidence>
<dbReference type="FunFam" id="1.20.81.30:FF:000001">
    <property type="entry name" value="Type II secretion system protein F"/>
    <property type="match status" value="1"/>
</dbReference>